<sequence>MPKLTINEAAYGFTDVISIDYADLIALGTGNQKAIAQIPAGGAVELVGVHKATAAAGSTSTVFDIGTTSGTPTEFISSLDADAMTAPVYNTGTTFVQSAGNTTIKGGALPVKAVAADTTVYLKLTDAAVASLTAGKWIIGLRIMNLAKFA</sequence>
<gene>
    <name evidence="1" type="ORF">UFOVP574_5</name>
</gene>
<name>A0A6J5N042_9CAUD</name>
<proteinExistence type="predicted"/>
<protein>
    <submittedName>
        <fullName evidence="1">Uncharacterized protein</fullName>
    </submittedName>
</protein>
<dbReference type="EMBL" id="LR796549">
    <property type="protein sequence ID" value="CAB4150603.1"/>
    <property type="molecule type" value="Genomic_DNA"/>
</dbReference>
<reference evidence="1" key="1">
    <citation type="submission" date="2020-04" db="EMBL/GenBank/DDBJ databases">
        <authorList>
            <person name="Chiriac C."/>
            <person name="Salcher M."/>
            <person name="Ghai R."/>
            <person name="Kavagutti S V."/>
        </authorList>
    </citation>
    <scope>NUCLEOTIDE SEQUENCE</scope>
</reference>
<accession>A0A6J5N042</accession>
<organism evidence="1">
    <name type="scientific">uncultured Caudovirales phage</name>
    <dbReference type="NCBI Taxonomy" id="2100421"/>
    <lineage>
        <taxon>Viruses</taxon>
        <taxon>Duplodnaviria</taxon>
        <taxon>Heunggongvirae</taxon>
        <taxon>Uroviricota</taxon>
        <taxon>Caudoviricetes</taxon>
        <taxon>Peduoviridae</taxon>
        <taxon>Maltschvirus</taxon>
        <taxon>Maltschvirus maltsch</taxon>
    </lineage>
</organism>
<evidence type="ECO:0000313" key="1">
    <source>
        <dbReference type="EMBL" id="CAB4150603.1"/>
    </source>
</evidence>